<dbReference type="AlphaFoldDB" id="A0AAV4S9H5"/>
<name>A0AAV4S9H5_CAEEX</name>
<feature type="region of interest" description="Disordered" evidence="1">
    <location>
        <begin position="75"/>
        <end position="101"/>
    </location>
</feature>
<gene>
    <name evidence="2" type="ORF">CEXT_338631</name>
</gene>
<keyword evidence="3" id="KW-1185">Reference proteome</keyword>
<proteinExistence type="predicted"/>
<dbReference type="Proteomes" id="UP001054945">
    <property type="component" value="Unassembled WGS sequence"/>
</dbReference>
<evidence type="ECO:0000313" key="2">
    <source>
        <dbReference type="EMBL" id="GIY29022.1"/>
    </source>
</evidence>
<comment type="caution">
    <text evidence="2">The sequence shown here is derived from an EMBL/GenBank/DDBJ whole genome shotgun (WGS) entry which is preliminary data.</text>
</comment>
<evidence type="ECO:0000256" key="1">
    <source>
        <dbReference type="SAM" id="MobiDB-lite"/>
    </source>
</evidence>
<organism evidence="2 3">
    <name type="scientific">Caerostris extrusa</name>
    <name type="common">Bark spider</name>
    <name type="synonym">Caerostris bankana</name>
    <dbReference type="NCBI Taxonomy" id="172846"/>
    <lineage>
        <taxon>Eukaryota</taxon>
        <taxon>Metazoa</taxon>
        <taxon>Ecdysozoa</taxon>
        <taxon>Arthropoda</taxon>
        <taxon>Chelicerata</taxon>
        <taxon>Arachnida</taxon>
        <taxon>Araneae</taxon>
        <taxon>Araneomorphae</taxon>
        <taxon>Entelegynae</taxon>
        <taxon>Araneoidea</taxon>
        <taxon>Araneidae</taxon>
        <taxon>Caerostris</taxon>
    </lineage>
</organism>
<feature type="compositionally biased region" description="Low complexity" evidence="1">
    <location>
        <begin position="130"/>
        <end position="140"/>
    </location>
</feature>
<protein>
    <submittedName>
        <fullName evidence="2">Uncharacterized protein</fullName>
    </submittedName>
</protein>
<feature type="region of interest" description="Disordered" evidence="1">
    <location>
        <begin position="121"/>
        <end position="161"/>
    </location>
</feature>
<feature type="compositionally biased region" description="Polar residues" evidence="1">
    <location>
        <begin position="80"/>
        <end position="91"/>
    </location>
</feature>
<accession>A0AAV4S9H5</accession>
<evidence type="ECO:0000313" key="3">
    <source>
        <dbReference type="Proteomes" id="UP001054945"/>
    </source>
</evidence>
<sequence>MKKRAPVLLKGELPQFVTTEELAAPIAGPTPQSSSTANNSRLKDFRKYVIAASMGHLSNIPANALEANEKANNPIPLAHGTQNRRGFSQSPVGVPANRSQEGGLLRERACYSALVSSEHKHKRHPRRFSSVKSSFTSRTSCESGTGEPSRDPAITPSPSQPFSCGRIAEQFQLTWDRFVPVLSNK</sequence>
<reference evidence="2 3" key="1">
    <citation type="submission" date="2021-06" db="EMBL/GenBank/DDBJ databases">
        <title>Caerostris extrusa draft genome.</title>
        <authorList>
            <person name="Kono N."/>
            <person name="Arakawa K."/>
        </authorList>
    </citation>
    <scope>NUCLEOTIDE SEQUENCE [LARGE SCALE GENOMIC DNA]</scope>
</reference>
<dbReference type="EMBL" id="BPLR01009014">
    <property type="protein sequence ID" value="GIY29022.1"/>
    <property type="molecule type" value="Genomic_DNA"/>
</dbReference>